<sequence>MIVSIIRKDIADSIEEAKSEMELAKNRLDHAATEMEIDIAIYSMIAAEKKIDMLFKMAKESLGKAQ</sequence>
<evidence type="ECO:0008006" key="6">
    <source>
        <dbReference type="Google" id="ProtNLM"/>
    </source>
</evidence>
<dbReference type="Proteomes" id="UP000192478">
    <property type="component" value="Chromosome"/>
</dbReference>
<dbReference type="KEGG" id="cfm:BJL90_16025"/>
<evidence type="ECO:0000313" key="2">
    <source>
        <dbReference type="EMBL" id="AOY77223.1"/>
    </source>
</evidence>
<evidence type="ECO:0000313" key="3">
    <source>
        <dbReference type="EMBL" id="ARE87753.1"/>
    </source>
</evidence>
<name>A0AAC9RLX1_9CLOT</name>
<protein>
    <recommendedName>
        <fullName evidence="6">DUF2508 domain-containing protein</fullName>
    </recommendedName>
</protein>
<organism evidence="3 5">
    <name type="scientific">Clostridium formicaceticum</name>
    <dbReference type="NCBI Taxonomy" id="1497"/>
    <lineage>
        <taxon>Bacteria</taxon>
        <taxon>Bacillati</taxon>
        <taxon>Bacillota</taxon>
        <taxon>Clostridia</taxon>
        <taxon>Eubacteriales</taxon>
        <taxon>Clostridiaceae</taxon>
        <taxon>Clostridium</taxon>
    </lineage>
</organism>
<keyword evidence="1" id="KW-0175">Coiled coil</keyword>
<reference evidence="2 4" key="1">
    <citation type="submission" date="2016-10" db="EMBL/GenBank/DDBJ databases">
        <title>Complete Genome Sequence of Acetogen Clostridium formicoaceticum ATCC 27076.</title>
        <authorList>
            <person name="Bao T."/>
            <person name="Cheng C."/>
            <person name="Zhao J."/>
            <person name="Yang S.-T."/>
            <person name="Wang J."/>
            <person name="Wang M."/>
        </authorList>
    </citation>
    <scope>NUCLEOTIDE SEQUENCE [LARGE SCALE GENOMIC DNA]</scope>
    <source>
        <strain evidence="2 4">ATCC 27076</strain>
    </source>
</reference>
<accession>A0AAC9RLX1</accession>
<gene>
    <name evidence="2" type="ORF">BJL90_16025</name>
    <name evidence="3" type="ORF">CLFO_21530</name>
</gene>
<dbReference type="Proteomes" id="UP000177894">
    <property type="component" value="Chromosome"/>
</dbReference>
<evidence type="ECO:0000313" key="5">
    <source>
        <dbReference type="Proteomes" id="UP000192478"/>
    </source>
</evidence>
<dbReference type="EMBL" id="CP020559">
    <property type="protein sequence ID" value="ARE87753.1"/>
    <property type="molecule type" value="Genomic_DNA"/>
</dbReference>
<dbReference type="EMBL" id="CP017603">
    <property type="protein sequence ID" value="AOY77223.1"/>
    <property type="molecule type" value="Genomic_DNA"/>
</dbReference>
<keyword evidence="4" id="KW-1185">Reference proteome</keyword>
<evidence type="ECO:0000256" key="1">
    <source>
        <dbReference type="SAM" id="Coils"/>
    </source>
</evidence>
<reference evidence="3 5" key="2">
    <citation type="submission" date="2017-03" db="EMBL/GenBank/DDBJ databases">
        <title>Complete sequence of Clostridium formicaceticum DSM 92.</title>
        <authorList>
            <person name="Poehlein A."/>
            <person name="Karl M."/>
            <person name="Bengelsdorf F.R."/>
            <person name="Duerre P."/>
            <person name="Daniel R."/>
        </authorList>
    </citation>
    <scope>NUCLEOTIDE SEQUENCE [LARGE SCALE GENOMIC DNA]</scope>
    <source>
        <strain evidence="3 5">DSM 92</strain>
    </source>
</reference>
<dbReference type="AlphaFoldDB" id="A0AAC9RLX1"/>
<evidence type="ECO:0000313" key="4">
    <source>
        <dbReference type="Proteomes" id="UP000177894"/>
    </source>
</evidence>
<dbReference type="RefSeq" id="WP_070970262.1">
    <property type="nucleotide sequence ID" value="NZ_CP017603.1"/>
</dbReference>
<feature type="coiled-coil region" evidence="1">
    <location>
        <begin position="7"/>
        <end position="34"/>
    </location>
</feature>
<proteinExistence type="predicted"/>